<name>A0A507EEI7_9FUNG</name>
<evidence type="ECO:0000256" key="2">
    <source>
        <dbReference type="SAM" id="MobiDB-lite"/>
    </source>
</evidence>
<organism evidence="4 5">
    <name type="scientific">Powellomyces hirtus</name>
    <dbReference type="NCBI Taxonomy" id="109895"/>
    <lineage>
        <taxon>Eukaryota</taxon>
        <taxon>Fungi</taxon>
        <taxon>Fungi incertae sedis</taxon>
        <taxon>Chytridiomycota</taxon>
        <taxon>Chytridiomycota incertae sedis</taxon>
        <taxon>Chytridiomycetes</taxon>
        <taxon>Spizellomycetales</taxon>
        <taxon>Powellomycetaceae</taxon>
        <taxon>Powellomyces</taxon>
    </lineage>
</organism>
<dbReference type="EMBL" id="QEAQ01000006">
    <property type="protein sequence ID" value="TPX61618.1"/>
    <property type="molecule type" value="Genomic_DNA"/>
</dbReference>
<feature type="region of interest" description="Disordered" evidence="2">
    <location>
        <begin position="107"/>
        <end position="128"/>
    </location>
</feature>
<evidence type="ECO:0000313" key="5">
    <source>
        <dbReference type="Proteomes" id="UP000318582"/>
    </source>
</evidence>
<dbReference type="InterPro" id="IPR040815">
    <property type="entry name" value="Nas2_N"/>
</dbReference>
<dbReference type="GO" id="GO:0005634">
    <property type="term" value="C:nucleus"/>
    <property type="evidence" value="ECO:0007669"/>
    <property type="project" value="TreeGrafter"/>
</dbReference>
<accession>A0A507EEI7</accession>
<dbReference type="STRING" id="109895.A0A507EEI7"/>
<dbReference type="InterPro" id="IPR036034">
    <property type="entry name" value="PDZ_sf"/>
</dbReference>
<dbReference type="GO" id="GO:0070682">
    <property type="term" value="P:proteasome regulatory particle assembly"/>
    <property type="evidence" value="ECO:0007669"/>
    <property type="project" value="InterPro"/>
</dbReference>
<evidence type="ECO:0000259" key="3">
    <source>
        <dbReference type="Pfam" id="PF18265"/>
    </source>
</evidence>
<proteinExistence type="predicted"/>
<dbReference type="SUPFAM" id="SSF50156">
    <property type="entry name" value="PDZ domain-like"/>
    <property type="match status" value="1"/>
</dbReference>
<dbReference type="Gene3D" id="6.10.140.1710">
    <property type="match status" value="1"/>
</dbReference>
<dbReference type="AlphaFoldDB" id="A0A507EEI7"/>
<feature type="domain" description="Nas2 N-terminal" evidence="3">
    <location>
        <begin position="14"/>
        <end position="91"/>
    </location>
</feature>
<dbReference type="InterPro" id="IPR035269">
    <property type="entry name" value="PSMD9"/>
</dbReference>
<evidence type="ECO:0000256" key="1">
    <source>
        <dbReference type="ARBA" id="ARBA00023186"/>
    </source>
</evidence>
<dbReference type="Proteomes" id="UP000318582">
    <property type="component" value="Unassembled WGS sequence"/>
</dbReference>
<dbReference type="Pfam" id="PF18265">
    <property type="entry name" value="Nas2_N"/>
    <property type="match status" value="1"/>
</dbReference>
<keyword evidence="5" id="KW-1185">Reference proteome</keyword>
<protein>
    <recommendedName>
        <fullName evidence="3">Nas2 N-terminal domain-containing protein</fullName>
    </recommendedName>
</protein>
<gene>
    <name evidence="4" type="ORF">PhCBS80983_g00903</name>
</gene>
<dbReference type="PANTHER" id="PTHR12651:SF1">
    <property type="entry name" value="26S PROTEASOME NON-ATPASE REGULATORY SUBUNIT 9"/>
    <property type="match status" value="1"/>
</dbReference>
<sequence>MTAPTQEEAVSHAQKLMAQKTALEAQIVELEQVLTSQGTDLTSPLTDASGYPRSDIDVYSVRHTRVALLRLRNDHTDLMRTIEAALQDVFKAGGSLQVQQTPFAKVGSVSPDSPAHEAGMLAGDEVVR</sequence>
<comment type="caution">
    <text evidence="4">The sequence shown here is derived from an EMBL/GenBank/DDBJ whole genome shotgun (WGS) entry which is preliminary data.</text>
</comment>
<keyword evidence="1" id="KW-0143">Chaperone</keyword>
<evidence type="ECO:0000313" key="4">
    <source>
        <dbReference type="EMBL" id="TPX61618.1"/>
    </source>
</evidence>
<dbReference type="PANTHER" id="PTHR12651">
    <property type="entry name" value="26S PROTEASOME NON-ATPASE REGULATORY SUBUNIT 9"/>
    <property type="match status" value="1"/>
</dbReference>
<reference evidence="4 5" key="1">
    <citation type="journal article" date="2019" name="Sci. Rep.">
        <title>Comparative genomics of chytrid fungi reveal insights into the obligate biotrophic and pathogenic lifestyle of Synchytrium endobioticum.</title>
        <authorList>
            <person name="van de Vossenberg B.T.L.H."/>
            <person name="Warris S."/>
            <person name="Nguyen H.D.T."/>
            <person name="van Gent-Pelzer M.P.E."/>
            <person name="Joly D.L."/>
            <person name="van de Geest H.C."/>
            <person name="Bonants P.J.M."/>
            <person name="Smith D.S."/>
            <person name="Levesque C.A."/>
            <person name="van der Lee T.A.J."/>
        </authorList>
    </citation>
    <scope>NUCLEOTIDE SEQUENCE [LARGE SCALE GENOMIC DNA]</scope>
    <source>
        <strain evidence="4 5">CBS 809.83</strain>
    </source>
</reference>
<dbReference type="GO" id="GO:0005737">
    <property type="term" value="C:cytoplasm"/>
    <property type="evidence" value="ECO:0007669"/>
    <property type="project" value="TreeGrafter"/>
</dbReference>